<reference evidence="2" key="1">
    <citation type="submission" date="2022-03" db="EMBL/GenBank/DDBJ databases">
        <authorList>
            <person name="Martin H S."/>
        </authorList>
    </citation>
    <scope>NUCLEOTIDE SEQUENCE</scope>
</reference>
<gene>
    <name evidence="2" type="ORF">IPOD504_LOCUS1956</name>
</gene>
<protein>
    <submittedName>
        <fullName evidence="2">Uncharacterized protein</fullName>
    </submittedName>
</protein>
<evidence type="ECO:0000256" key="1">
    <source>
        <dbReference type="SAM" id="SignalP"/>
    </source>
</evidence>
<dbReference type="Pfam" id="PF05219">
    <property type="entry name" value="DREV"/>
    <property type="match status" value="1"/>
</dbReference>
<proteinExistence type="predicted"/>
<keyword evidence="1" id="KW-0732">Signal</keyword>
<dbReference type="EMBL" id="OW152823">
    <property type="protein sequence ID" value="CAH2039758.1"/>
    <property type="molecule type" value="Genomic_DNA"/>
</dbReference>
<dbReference type="PANTHER" id="PTHR12890">
    <property type="entry name" value="DREV PROTEIN"/>
    <property type="match status" value="1"/>
</dbReference>
<organism evidence="2 3">
    <name type="scientific">Iphiclides podalirius</name>
    <name type="common">scarce swallowtail</name>
    <dbReference type="NCBI Taxonomy" id="110791"/>
    <lineage>
        <taxon>Eukaryota</taxon>
        <taxon>Metazoa</taxon>
        <taxon>Ecdysozoa</taxon>
        <taxon>Arthropoda</taxon>
        <taxon>Hexapoda</taxon>
        <taxon>Insecta</taxon>
        <taxon>Pterygota</taxon>
        <taxon>Neoptera</taxon>
        <taxon>Endopterygota</taxon>
        <taxon>Lepidoptera</taxon>
        <taxon>Glossata</taxon>
        <taxon>Ditrysia</taxon>
        <taxon>Papilionoidea</taxon>
        <taxon>Papilionidae</taxon>
        <taxon>Papilioninae</taxon>
        <taxon>Iphiclides</taxon>
    </lineage>
</organism>
<feature type="signal peptide" evidence="1">
    <location>
        <begin position="1"/>
        <end position="21"/>
    </location>
</feature>
<keyword evidence="3" id="KW-1185">Reference proteome</keyword>
<feature type="chain" id="PRO_5046176744" evidence="1">
    <location>
        <begin position="22"/>
        <end position="123"/>
    </location>
</feature>
<accession>A0ABN8HUQ4</accession>
<dbReference type="PANTHER" id="PTHR12890:SF0">
    <property type="entry name" value="PROTEIN-L-HISTIDINE N-PROS-METHYLTRANSFERASE"/>
    <property type="match status" value="1"/>
</dbReference>
<sequence>MLIRGGVKLTAAAALCAAAAADLNTQRWYRVDTTRISEDLKKKFVQLHPDEETKEFLSVSIDKSSWVWTQIWYLLAKAVLRHFWSITDINGSLLTSHNSPGASGDRSVNALCKRSRRVSIAEH</sequence>
<dbReference type="InterPro" id="IPR007884">
    <property type="entry name" value="METL9"/>
</dbReference>
<name>A0ABN8HUQ4_9NEOP</name>
<evidence type="ECO:0000313" key="2">
    <source>
        <dbReference type="EMBL" id="CAH2039758.1"/>
    </source>
</evidence>
<feature type="non-terminal residue" evidence="2">
    <location>
        <position position="123"/>
    </location>
</feature>
<dbReference type="Proteomes" id="UP000837857">
    <property type="component" value="Chromosome 11"/>
</dbReference>
<evidence type="ECO:0000313" key="3">
    <source>
        <dbReference type="Proteomes" id="UP000837857"/>
    </source>
</evidence>